<reference evidence="8" key="1">
    <citation type="journal article" date="2019" name="Int. J. Syst. Evol. Microbiol.">
        <title>The Global Catalogue of Microorganisms (GCM) 10K type strain sequencing project: providing services to taxonomists for standard genome sequencing and annotation.</title>
        <authorList>
            <consortium name="The Broad Institute Genomics Platform"/>
            <consortium name="The Broad Institute Genome Sequencing Center for Infectious Disease"/>
            <person name="Wu L."/>
            <person name="Ma J."/>
        </authorList>
    </citation>
    <scope>NUCLEOTIDE SEQUENCE [LARGE SCALE GENOMIC DNA]</scope>
    <source>
        <strain evidence="8">CGMCC 1.15277</strain>
    </source>
</reference>
<protein>
    <submittedName>
        <fullName evidence="7">MFS transporter</fullName>
    </submittedName>
</protein>
<evidence type="ECO:0000259" key="6">
    <source>
        <dbReference type="PROSITE" id="PS50850"/>
    </source>
</evidence>
<feature type="transmembrane region" description="Helical" evidence="5">
    <location>
        <begin position="406"/>
        <end position="424"/>
    </location>
</feature>
<proteinExistence type="predicted"/>
<dbReference type="RefSeq" id="WP_343885295.1">
    <property type="nucleotide sequence ID" value="NZ_BAAAKI010000004.1"/>
</dbReference>
<dbReference type="InterPro" id="IPR020846">
    <property type="entry name" value="MFS_dom"/>
</dbReference>
<organism evidence="7 8">
    <name type="scientific">Luteococcus sanguinis</name>
    <dbReference type="NCBI Taxonomy" id="174038"/>
    <lineage>
        <taxon>Bacteria</taxon>
        <taxon>Bacillati</taxon>
        <taxon>Actinomycetota</taxon>
        <taxon>Actinomycetes</taxon>
        <taxon>Propionibacteriales</taxon>
        <taxon>Propionibacteriaceae</taxon>
        <taxon>Luteococcus</taxon>
    </lineage>
</organism>
<feature type="transmembrane region" description="Helical" evidence="5">
    <location>
        <begin position="430"/>
        <end position="450"/>
    </location>
</feature>
<evidence type="ECO:0000256" key="4">
    <source>
        <dbReference type="ARBA" id="ARBA00023136"/>
    </source>
</evidence>
<feature type="transmembrane region" description="Helical" evidence="5">
    <location>
        <begin position="87"/>
        <end position="105"/>
    </location>
</feature>
<feature type="transmembrane region" description="Helical" evidence="5">
    <location>
        <begin position="144"/>
        <end position="166"/>
    </location>
</feature>
<feature type="transmembrane region" description="Helical" evidence="5">
    <location>
        <begin position="172"/>
        <end position="191"/>
    </location>
</feature>
<dbReference type="EMBL" id="JBHSUA010000009">
    <property type="protein sequence ID" value="MFC6396088.1"/>
    <property type="molecule type" value="Genomic_DNA"/>
</dbReference>
<dbReference type="PROSITE" id="PS50850">
    <property type="entry name" value="MFS"/>
    <property type="match status" value="1"/>
</dbReference>
<sequence length="462" mass="47785">MTSPTPAPVRAAMSGDQRRSLLVGLLTGVVAIAFENIAVSTAMPAAASDLQGTRLYAWVFTLFVLGMTFATVVAGRLADRMGPVKPLVGGGALFLAGLLVAGAAPSMEVLVAARFLQGLGGGAMNLCLMVVIGTVFEESARATIMTWFSVCWVMPAFIGPPISALVTRHFGWHWVFWAIVPVVLAAGLLSARPLALVNASRQADPESDEQAVPLWAAGGAAAGVALLQGAGQMLDWRGALLAGLALVVLAVSVPRLMPPGFWGVRPGLPAVMWTRAAQAGAFFAAETFLPLSWVEQRHLELWQAGLVLTIGSLGWTFGSWLQSRTWLGWERQQVIVAGLVATGVGVAGVALSSWHPRGTLWLGVVGWTVAGLGMGLAVASTSLAVMSLSAVRSLGRNTSSLQVAEGLGNSLVGGLAGTVFYSLHGRSGHAFVLLFVVALVSAGVGLMAALRVGPVSSPANPS</sequence>
<feature type="transmembrane region" description="Helical" evidence="5">
    <location>
        <begin position="236"/>
        <end position="256"/>
    </location>
</feature>
<feature type="transmembrane region" description="Helical" evidence="5">
    <location>
        <begin position="360"/>
        <end position="385"/>
    </location>
</feature>
<comment type="caution">
    <text evidence="7">The sequence shown here is derived from an EMBL/GenBank/DDBJ whole genome shotgun (WGS) entry which is preliminary data.</text>
</comment>
<keyword evidence="2 5" id="KW-0812">Transmembrane</keyword>
<comment type="subcellular location">
    <subcellularLocation>
        <location evidence="1">Cell membrane</location>
        <topology evidence="1">Multi-pass membrane protein</topology>
    </subcellularLocation>
</comment>
<dbReference type="PRINTS" id="PR01036">
    <property type="entry name" value="TCRTETB"/>
</dbReference>
<dbReference type="SUPFAM" id="SSF103473">
    <property type="entry name" value="MFS general substrate transporter"/>
    <property type="match status" value="1"/>
</dbReference>
<dbReference type="Gene3D" id="1.20.1720.10">
    <property type="entry name" value="Multidrug resistance protein D"/>
    <property type="match status" value="1"/>
</dbReference>
<evidence type="ECO:0000313" key="7">
    <source>
        <dbReference type="EMBL" id="MFC6396088.1"/>
    </source>
</evidence>
<dbReference type="Proteomes" id="UP001596266">
    <property type="component" value="Unassembled WGS sequence"/>
</dbReference>
<feature type="transmembrane region" description="Helical" evidence="5">
    <location>
        <begin position="301"/>
        <end position="322"/>
    </location>
</feature>
<dbReference type="Gene3D" id="1.20.1250.20">
    <property type="entry name" value="MFS general substrate transporter like domains"/>
    <property type="match status" value="1"/>
</dbReference>
<dbReference type="PANTHER" id="PTHR23501:SF154">
    <property type="entry name" value="MULTIDRUG-EFFLUX TRANSPORTER RV1634-RELATED"/>
    <property type="match status" value="1"/>
</dbReference>
<keyword evidence="3 5" id="KW-1133">Transmembrane helix</keyword>
<feature type="transmembrane region" description="Helical" evidence="5">
    <location>
        <begin position="212"/>
        <end position="230"/>
    </location>
</feature>
<evidence type="ECO:0000256" key="2">
    <source>
        <dbReference type="ARBA" id="ARBA00022692"/>
    </source>
</evidence>
<feature type="transmembrane region" description="Helical" evidence="5">
    <location>
        <begin position="21"/>
        <end position="43"/>
    </location>
</feature>
<evidence type="ECO:0000256" key="3">
    <source>
        <dbReference type="ARBA" id="ARBA00022989"/>
    </source>
</evidence>
<keyword evidence="8" id="KW-1185">Reference proteome</keyword>
<evidence type="ECO:0000256" key="5">
    <source>
        <dbReference type="SAM" id="Phobius"/>
    </source>
</evidence>
<feature type="transmembrane region" description="Helical" evidence="5">
    <location>
        <begin position="55"/>
        <end position="75"/>
    </location>
</feature>
<gene>
    <name evidence="7" type="ORF">ACFP57_03675</name>
</gene>
<dbReference type="Pfam" id="PF07690">
    <property type="entry name" value="MFS_1"/>
    <property type="match status" value="1"/>
</dbReference>
<evidence type="ECO:0000256" key="1">
    <source>
        <dbReference type="ARBA" id="ARBA00004651"/>
    </source>
</evidence>
<accession>A0ABW1WZ58</accession>
<feature type="domain" description="Major facilitator superfamily (MFS) profile" evidence="6">
    <location>
        <begin position="21"/>
        <end position="453"/>
    </location>
</feature>
<name>A0ABW1WZ58_9ACTN</name>
<evidence type="ECO:0000313" key="8">
    <source>
        <dbReference type="Proteomes" id="UP001596266"/>
    </source>
</evidence>
<keyword evidence="4 5" id="KW-0472">Membrane</keyword>
<feature type="transmembrane region" description="Helical" evidence="5">
    <location>
        <begin position="334"/>
        <end position="354"/>
    </location>
</feature>
<feature type="transmembrane region" description="Helical" evidence="5">
    <location>
        <begin position="111"/>
        <end position="132"/>
    </location>
</feature>
<dbReference type="InterPro" id="IPR011701">
    <property type="entry name" value="MFS"/>
</dbReference>
<dbReference type="InterPro" id="IPR036259">
    <property type="entry name" value="MFS_trans_sf"/>
</dbReference>
<dbReference type="PANTHER" id="PTHR23501">
    <property type="entry name" value="MAJOR FACILITATOR SUPERFAMILY"/>
    <property type="match status" value="1"/>
</dbReference>
<feature type="transmembrane region" description="Helical" evidence="5">
    <location>
        <begin position="268"/>
        <end position="289"/>
    </location>
</feature>